<dbReference type="Proteomes" id="UP000184267">
    <property type="component" value="Unassembled WGS sequence"/>
</dbReference>
<dbReference type="AlphaFoldDB" id="A0A1M2VLZ4"/>
<comment type="caution">
    <text evidence="2">The sequence shown here is derived from an EMBL/GenBank/DDBJ whole genome shotgun (WGS) entry which is preliminary data.</text>
</comment>
<evidence type="ECO:0000313" key="3">
    <source>
        <dbReference type="Proteomes" id="UP000184267"/>
    </source>
</evidence>
<feature type="region of interest" description="Disordered" evidence="1">
    <location>
        <begin position="1"/>
        <end position="70"/>
    </location>
</feature>
<accession>A0A1M2VLZ4</accession>
<gene>
    <name evidence="2" type="ORF">TRAPUB_473</name>
</gene>
<sequence>MPPPPKTPSRHRSRSETKTPLTASMFGVNATADASNPFIVPSRPASPIKRATSSSLQVSESLQRQASSGLIRKGGVESRLDVVTRDYVPPKSEKRSRSQPTKSCEVSVEGIGTDRSKSISLNGLAAITRAAICERIASLICSLDDHENGVNT</sequence>
<protein>
    <submittedName>
        <fullName evidence="2">Uncharacterized protein</fullName>
    </submittedName>
</protein>
<proteinExistence type="predicted"/>
<keyword evidence="3" id="KW-1185">Reference proteome</keyword>
<evidence type="ECO:0000256" key="1">
    <source>
        <dbReference type="SAM" id="MobiDB-lite"/>
    </source>
</evidence>
<feature type="compositionally biased region" description="Polar residues" evidence="1">
    <location>
        <begin position="51"/>
        <end position="68"/>
    </location>
</feature>
<organism evidence="2 3">
    <name type="scientific">Trametes pubescens</name>
    <name type="common">White-rot fungus</name>
    <dbReference type="NCBI Taxonomy" id="154538"/>
    <lineage>
        <taxon>Eukaryota</taxon>
        <taxon>Fungi</taxon>
        <taxon>Dikarya</taxon>
        <taxon>Basidiomycota</taxon>
        <taxon>Agaricomycotina</taxon>
        <taxon>Agaricomycetes</taxon>
        <taxon>Polyporales</taxon>
        <taxon>Polyporaceae</taxon>
        <taxon>Trametes</taxon>
    </lineage>
</organism>
<name>A0A1M2VLZ4_TRAPU</name>
<dbReference type="EMBL" id="MNAD01001025">
    <property type="protein sequence ID" value="OJT08624.1"/>
    <property type="molecule type" value="Genomic_DNA"/>
</dbReference>
<reference evidence="2 3" key="1">
    <citation type="submission" date="2016-10" db="EMBL/GenBank/DDBJ databases">
        <title>Genome sequence of the basidiomycete white-rot fungus Trametes pubescens.</title>
        <authorList>
            <person name="Makela M.R."/>
            <person name="Granchi Z."/>
            <person name="Peng M."/>
            <person name="De Vries R.P."/>
            <person name="Grigoriev I."/>
            <person name="Riley R."/>
            <person name="Hilden K."/>
        </authorList>
    </citation>
    <scope>NUCLEOTIDE SEQUENCE [LARGE SCALE GENOMIC DNA]</scope>
    <source>
        <strain evidence="2 3">FBCC735</strain>
    </source>
</reference>
<dbReference type="STRING" id="154538.A0A1M2VLZ4"/>
<evidence type="ECO:0000313" key="2">
    <source>
        <dbReference type="EMBL" id="OJT08624.1"/>
    </source>
</evidence>
<feature type="region of interest" description="Disordered" evidence="1">
    <location>
        <begin position="88"/>
        <end position="109"/>
    </location>
</feature>
<dbReference type="OrthoDB" id="10497071at2759"/>